<protein>
    <recommendedName>
        <fullName evidence="4">Protease PrsW</fullName>
    </recommendedName>
</protein>
<feature type="transmembrane region" description="Helical" evidence="1">
    <location>
        <begin position="73"/>
        <end position="95"/>
    </location>
</feature>
<organism evidence="2 3">
    <name type="scientific">Candidatus Sungbacteria bacterium RIFCSPLOWO2_02_FULL_48_13b</name>
    <dbReference type="NCBI Taxonomy" id="1802283"/>
    <lineage>
        <taxon>Bacteria</taxon>
        <taxon>Candidatus Sungiibacteriota</taxon>
    </lineage>
</organism>
<evidence type="ECO:0000313" key="3">
    <source>
        <dbReference type="Proteomes" id="UP000179052"/>
    </source>
</evidence>
<feature type="transmembrane region" description="Helical" evidence="1">
    <location>
        <begin position="6"/>
        <end position="27"/>
    </location>
</feature>
<dbReference type="PANTHER" id="PTHR36844">
    <property type="entry name" value="PROTEASE PRSW"/>
    <property type="match status" value="1"/>
</dbReference>
<accession>A0A1G2LGD2</accession>
<feature type="transmembrane region" description="Helical" evidence="1">
    <location>
        <begin position="185"/>
        <end position="207"/>
    </location>
</feature>
<gene>
    <name evidence="2" type="ORF">A3H71_03610</name>
</gene>
<keyword evidence="1" id="KW-0812">Transmembrane</keyword>
<name>A0A1G2LGD2_9BACT</name>
<comment type="caution">
    <text evidence="2">The sequence shown here is derived from an EMBL/GenBank/DDBJ whole genome shotgun (WGS) entry which is preliminary data.</text>
</comment>
<keyword evidence="1" id="KW-1133">Transmembrane helix</keyword>
<feature type="transmembrane region" description="Helical" evidence="1">
    <location>
        <begin position="152"/>
        <end position="173"/>
    </location>
</feature>
<proteinExistence type="predicted"/>
<dbReference type="STRING" id="1802283.A3H71_03610"/>
<dbReference type="Pfam" id="PF13367">
    <property type="entry name" value="PrsW-protease"/>
    <property type="match status" value="1"/>
</dbReference>
<keyword evidence="1" id="KW-0472">Membrane</keyword>
<feature type="transmembrane region" description="Helical" evidence="1">
    <location>
        <begin position="213"/>
        <end position="232"/>
    </location>
</feature>
<dbReference type="AlphaFoldDB" id="A0A1G2LGD2"/>
<feature type="transmembrane region" description="Helical" evidence="1">
    <location>
        <begin position="107"/>
        <end position="132"/>
    </location>
</feature>
<dbReference type="GO" id="GO:0008233">
    <property type="term" value="F:peptidase activity"/>
    <property type="evidence" value="ECO:0007669"/>
    <property type="project" value="InterPro"/>
</dbReference>
<sequence length="244" mass="26838">MDLAQIVTFSSAYVALAFLPPIIWLLIYLREDSHPEPSYLIILTFLGGIGAAFAALLAERALINFINPDTRLGLFFGLIALIEEYAKYLAVKLLVLKRKDFNEPIDAMIYMVSAGLGFAAIENALFLFLQQVPSAELLILPGNLIAGAGLSAARFIGANLLHALASAIVGYFLARSWFHPMRKHLIMAGIILASVLHALFNYLIIVKDVFPEAMLYLTALLGFALVAVLIDFQRLKKEAITPFN</sequence>
<dbReference type="PANTHER" id="PTHR36844:SF1">
    <property type="entry name" value="PROTEASE PRSW"/>
    <property type="match status" value="1"/>
</dbReference>
<reference evidence="2 3" key="1">
    <citation type="journal article" date="2016" name="Nat. Commun.">
        <title>Thousands of microbial genomes shed light on interconnected biogeochemical processes in an aquifer system.</title>
        <authorList>
            <person name="Anantharaman K."/>
            <person name="Brown C.T."/>
            <person name="Hug L.A."/>
            <person name="Sharon I."/>
            <person name="Castelle C.J."/>
            <person name="Probst A.J."/>
            <person name="Thomas B.C."/>
            <person name="Singh A."/>
            <person name="Wilkins M.J."/>
            <person name="Karaoz U."/>
            <person name="Brodie E.L."/>
            <person name="Williams K.H."/>
            <person name="Hubbard S.S."/>
            <person name="Banfield J.F."/>
        </authorList>
    </citation>
    <scope>NUCLEOTIDE SEQUENCE [LARGE SCALE GENOMIC DNA]</scope>
</reference>
<dbReference type="InterPro" id="IPR026898">
    <property type="entry name" value="PrsW"/>
</dbReference>
<evidence type="ECO:0000256" key="1">
    <source>
        <dbReference type="SAM" id="Phobius"/>
    </source>
</evidence>
<dbReference type="Proteomes" id="UP000179052">
    <property type="component" value="Unassembled WGS sequence"/>
</dbReference>
<dbReference type="EMBL" id="MHQV01000023">
    <property type="protein sequence ID" value="OHA10703.1"/>
    <property type="molecule type" value="Genomic_DNA"/>
</dbReference>
<evidence type="ECO:0008006" key="4">
    <source>
        <dbReference type="Google" id="ProtNLM"/>
    </source>
</evidence>
<evidence type="ECO:0000313" key="2">
    <source>
        <dbReference type="EMBL" id="OHA10703.1"/>
    </source>
</evidence>
<feature type="transmembrane region" description="Helical" evidence="1">
    <location>
        <begin position="39"/>
        <end position="58"/>
    </location>
</feature>